<dbReference type="Pfam" id="PF07973">
    <property type="entry name" value="tRNA_SAD"/>
    <property type="match status" value="1"/>
</dbReference>
<dbReference type="EMBL" id="JALNTZ010000006">
    <property type="protein sequence ID" value="KAJ3647948.1"/>
    <property type="molecule type" value="Genomic_DNA"/>
</dbReference>
<evidence type="ECO:0000256" key="14">
    <source>
        <dbReference type="ARBA" id="ARBA00048300"/>
    </source>
</evidence>
<dbReference type="PROSITE" id="PS50860">
    <property type="entry name" value="AA_TRNA_LIGASE_II_ALA"/>
    <property type="match status" value="1"/>
</dbReference>
<dbReference type="GO" id="GO:0004813">
    <property type="term" value="F:alanine-tRNA ligase activity"/>
    <property type="evidence" value="ECO:0007669"/>
    <property type="project" value="UniProtKB-UniRule"/>
</dbReference>
<keyword evidence="5 15" id="KW-0436">Ligase</keyword>
<dbReference type="InterPro" id="IPR002318">
    <property type="entry name" value="Ala-tRNA-lgiase_IIc"/>
</dbReference>
<sequence>MLCGRQITRNFGKYVDKDKSGKAIRQKFLDYFITKNRHSFIKSSPVVPFSDPTVAFVNAGMNQFKGVFLGTQPPQYKKAANSQKCVRVGGKHNDLSVVGSDGYHHTFFEMLGNWSFGDYFKKEACELAWKLLTQEYKIHPSRLYVTYFKGDKDLGIEADLETKEIWKSIGVLESRILPFTSKDNFWEMGPTGPCGPCTEIHIDHVTTKNRAELVNKGLHDLTELWNLVFIQYNRKNNDSIDVLPEKHVDTGMGFERLTAVLQGKISNYDTDNFTYLLKAIQKNCSNVSGYQGKFGENDWNCLDTSYRILADHARMVTVCLADGMIPEQNQKLRRVMRRSFLLGQNIFKKDRGLLKELSNYVIEHLGPVYTEMERNVKQIQQIIDYEEEVYDSIRKSAADEWFKLTKTQPELSLLDINDTPSLLAGYKEIRAANAKIIDEDLAFKLYDTFGLDEESICSLAKALNLPFDVKGLHRQLEQAKTRSKDQHSALSTNVFDELRDHNIPKTDRSLLYTYLKVNDKYNFKDLGVKVLKIIRNGEFVTEIWPENFCSVVLDKSNLYTEAGGQISDKGVIVCSGRKFEITECENCNGYILHKGFLRSQQPDLLKEGDSGVLKVDSEFRLKNMRNHTAVHLLNSALKKKKGATCQKSSKVTQNYLSLDVGVFGEKLSLDEVADIESTMNAVIKSQLPVSVTEVDSQRLSNFDNVTLIPGEVYPECGIRLVEVKSDVLLSREPCCGTHVLNTGDIGDFCVVSVKSLGRGTASIHGVTGDRAKVAKANGENLLDLVEVLAKQVRDNIDRPEVLNKAISGLKQQLNYGVEDLNILPVVVKQQCLDLLQKISKQIKESGKKNLRELVEVEMRNAVETGVSKTKNNLEYLVHFLQSSAVLENISLQKATRLCPDIPVLVIAYSEGVVKARCCVPEALRSAHFDAEKWMMQTVAATFRSDLVPPKGYDPALVCNMKSKRIKQEEWDQLLEQSLEAAKKYAEDHL</sequence>
<dbReference type="HAMAP" id="MF_00036_B">
    <property type="entry name" value="Ala_tRNA_synth_B"/>
    <property type="match status" value="1"/>
</dbReference>
<feature type="binding site" evidence="15">
    <location>
        <position position="738"/>
    </location>
    <ligand>
        <name>Zn(2+)</name>
        <dbReference type="ChEBI" id="CHEBI:29105"/>
    </ligand>
</feature>
<keyword evidence="9 15" id="KW-0067">ATP-binding</keyword>
<dbReference type="SUPFAM" id="SSF50447">
    <property type="entry name" value="Translation proteins"/>
    <property type="match status" value="1"/>
</dbReference>
<comment type="catalytic activity">
    <reaction evidence="14 15">
        <text>tRNA(Ala) + L-alanine + ATP = L-alanyl-tRNA(Ala) + AMP + diphosphate</text>
        <dbReference type="Rhea" id="RHEA:12540"/>
        <dbReference type="Rhea" id="RHEA-COMP:9657"/>
        <dbReference type="Rhea" id="RHEA-COMP:9923"/>
        <dbReference type="ChEBI" id="CHEBI:30616"/>
        <dbReference type="ChEBI" id="CHEBI:33019"/>
        <dbReference type="ChEBI" id="CHEBI:57972"/>
        <dbReference type="ChEBI" id="CHEBI:78442"/>
        <dbReference type="ChEBI" id="CHEBI:78497"/>
        <dbReference type="ChEBI" id="CHEBI:456215"/>
        <dbReference type="EC" id="6.1.1.7"/>
    </reaction>
</comment>
<dbReference type="GO" id="GO:0000049">
    <property type="term" value="F:tRNA binding"/>
    <property type="evidence" value="ECO:0007669"/>
    <property type="project" value="UniProtKB-KW"/>
</dbReference>
<feature type="binding site" evidence="15">
    <location>
        <position position="734"/>
    </location>
    <ligand>
        <name>Zn(2+)</name>
        <dbReference type="ChEBI" id="CHEBI:29105"/>
    </ligand>
</feature>
<dbReference type="InterPro" id="IPR050058">
    <property type="entry name" value="Ala-tRNA_ligase"/>
</dbReference>
<evidence type="ECO:0000256" key="7">
    <source>
        <dbReference type="ARBA" id="ARBA00022741"/>
    </source>
</evidence>
<dbReference type="GO" id="GO:0008270">
    <property type="term" value="F:zinc ion binding"/>
    <property type="evidence" value="ECO:0007669"/>
    <property type="project" value="UniProtKB-UniRule"/>
</dbReference>
<feature type="domain" description="Alanyl-transfer RNA synthetases family profile" evidence="16">
    <location>
        <begin position="19"/>
        <end position="771"/>
    </location>
</feature>
<evidence type="ECO:0000256" key="4">
    <source>
        <dbReference type="ARBA" id="ARBA00022555"/>
    </source>
</evidence>
<comment type="cofactor">
    <cofactor evidence="15">
        <name>Zn(2+)</name>
        <dbReference type="ChEBI" id="CHEBI:29105"/>
    </cofactor>
    <text evidence="15">Binds 1 zinc ion per subunit.</text>
</comment>
<dbReference type="Gene3D" id="3.30.930.10">
    <property type="entry name" value="Bira Bifunctional Protein, Domain 2"/>
    <property type="match status" value="1"/>
</dbReference>
<dbReference type="InterPro" id="IPR045864">
    <property type="entry name" value="aa-tRNA-synth_II/BPL/LPL"/>
</dbReference>
<dbReference type="InterPro" id="IPR012947">
    <property type="entry name" value="tRNA_SAD"/>
</dbReference>
<comment type="domain">
    <text evidence="15">Consists of three domains; the N-terminal catalytic domain, the editing domain and the C-terminal C-Ala domain. The editing domain removes incorrectly charged amino acids, while the C-Ala domain, along with tRNA(Ala), serves as a bridge to cooperatively bring together the editing and aminoacylation centers thus stimulating deacylation of misacylated tRNAs.</text>
</comment>
<dbReference type="SMART" id="SM00863">
    <property type="entry name" value="tRNA_SAD"/>
    <property type="match status" value="1"/>
</dbReference>
<evidence type="ECO:0000256" key="12">
    <source>
        <dbReference type="ARBA" id="ARBA00023146"/>
    </source>
</evidence>
<evidence type="ECO:0000256" key="6">
    <source>
        <dbReference type="ARBA" id="ARBA00022723"/>
    </source>
</evidence>
<evidence type="ECO:0000256" key="10">
    <source>
        <dbReference type="ARBA" id="ARBA00022884"/>
    </source>
</evidence>
<dbReference type="AlphaFoldDB" id="A0AA38M975"/>
<keyword evidence="8 15" id="KW-0862">Zinc</keyword>
<dbReference type="Gene3D" id="3.30.980.10">
    <property type="entry name" value="Threonyl-trna Synthetase, Chain A, domain 2"/>
    <property type="match status" value="1"/>
</dbReference>
<evidence type="ECO:0000256" key="2">
    <source>
        <dbReference type="ARBA" id="ARBA00013168"/>
    </source>
</evidence>
<dbReference type="InterPro" id="IPR009000">
    <property type="entry name" value="Transl_B-barrel_sf"/>
</dbReference>
<dbReference type="Proteomes" id="UP001168821">
    <property type="component" value="Unassembled WGS sequence"/>
</dbReference>
<dbReference type="PRINTS" id="PR00980">
    <property type="entry name" value="TRNASYNTHALA"/>
</dbReference>
<dbReference type="GO" id="GO:0006419">
    <property type="term" value="P:alanyl-tRNA aminoacylation"/>
    <property type="evidence" value="ECO:0007669"/>
    <property type="project" value="InterPro"/>
</dbReference>
<dbReference type="InterPro" id="IPR018165">
    <property type="entry name" value="Ala-tRNA-synth_IIc_core"/>
</dbReference>
<dbReference type="SUPFAM" id="SSF101353">
    <property type="entry name" value="Putative anticodon-binding domain of alanyl-tRNA synthetase (AlaRS)"/>
    <property type="match status" value="1"/>
</dbReference>
<evidence type="ECO:0000313" key="18">
    <source>
        <dbReference type="Proteomes" id="UP001168821"/>
    </source>
</evidence>
<reference evidence="17" key="1">
    <citation type="journal article" date="2023" name="G3 (Bethesda)">
        <title>Whole genome assemblies of Zophobas morio and Tenebrio molitor.</title>
        <authorList>
            <person name="Kaur S."/>
            <person name="Stinson S.A."/>
            <person name="diCenzo G.C."/>
        </authorList>
    </citation>
    <scope>NUCLEOTIDE SEQUENCE</scope>
    <source>
        <strain evidence="17">QUZm001</strain>
    </source>
</reference>
<dbReference type="Pfam" id="PF01411">
    <property type="entry name" value="tRNA-synt_2c"/>
    <property type="match status" value="2"/>
</dbReference>
<accession>A0AA38M975</accession>
<dbReference type="EC" id="6.1.1.7" evidence="2"/>
<evidence type="ECO:0000259" key="16">
    <source>
        <dbReference type="PROSITE" id="PS50860"/>
    </source>
</evidence>
<evidence type="ECO:0000256" key="11">
    <source>
        <dbReference type="ARBA" id="ARBA00022917"/>
    </source>
</evidence>
<evidence type="ECO:0000256" key="8">
    <source>
        <dbReference type="ARBA" id="ARBA00022833"/>
    </source>
</evidence>
<dbReference type="InterPro" id="IPR023033">
    <property type="entry name" value="Ala_tRNA_ligase_euk/bac"/>
</dbReference>
<organism evidence="17 18">
    <name type="scientific">Zophobas morio</name>
    <dbReference type="NCBI Taxonomy" id="2755281"/>
    <lineage>
        <taxon>Eukaryota</taxon>
        <taxon>Metazoa</taxon>
        <taxon>Ecdysozoa</taxon>
        <taxon>Arthropoda</taxon>
        <taxon>Hexapoda</taxon>
        <taxon>Insecta</taxon>
        <taxon>Pterygota</taxon>
        <taxon>Neoptera</taxon>
        <taxon>Endopterygota</taxon>
        <taxon>Coleoptera</taxon>
        <taxon>Polyphaga</taxon>
        <taxon>Cucujiformia</taxon>
        <taxon>Tenebrionidae</taxon>
        <taxon>Zophobas</taxon>
    </lineage>
</organism>
<evidence type="ECO:0000313" key="17">
    <source>
        <dbReference type="EMBL" id="KAJ3647948.1"/>
    </source>
</evidence>
<keyword evidence="6 15" id="KW-0479">Metal-binding</keyword>
<evidence type="ECO:0000256" key="1">
    <source>
        <dbReference type="ARBA" id="ARBA00008429"/>
    </source>
</evidence>
<keyword evidence="4 15" id="KW-0820">tRNA-binding</keyword>
<comment type="similarity">
    <text evidence="1">Belongs to the class-II aminoacyl-tRNA synthetase family. Alax-L subfamily.</text>
</comment>
<evidence type="ECO:0000256" key="15">
    <source>
        <dbReference type="HAMAP-Rule" id="MF_03133"/>
    </source>
</evidence>
<dbReference type="CDD" id="cd00673">
    <property type="entry name" value="AlaRS_core"/>
    <property type="match status" value="1"/>
</dbReference>
<keyword evidence="7 15" id="KW-0547">Nucleotide-binding</keyword>
<dbReference type="FunFam" id="3.30.930.10:FF:000011">
    <property type="entry name" value="Alanine--tRNA ligase, cytoplasmic"/>
    <property type="match status" value="1"/>
</dbReference>
<proteinExistence type="inferred from homology"/>
<keyword evidence="18" id="KW-1185">Reference proteome</keyword>
<evidence type="ECO:0000256" key="3">
    <source>
        <dbReference type="ARBA" id="ARBA00017959"/>
    </source>
</evidence>
<dbReference type="GO" id="GO:0005739">
    <property type="term" value="C:mitochondrion"/>
    <property type="evidence" value="ECO:0007669"/>
    <property type="project" value="TreeGrafter"/>
</dbReference>
<gene>
    <name evidence="17" type="ORF">Zmor_019790</name>
</gene>
<keyword evidence="10 15" id="KW-0694">RNA-binding</keyword>
<dbReference type="InterPro" id="IPR018162">
    <property type="entry name" value="Ala-tRNA-ligase_IIc_anticod-bd"/>
</dbReference>
<dbReference type="InterPro" id="IPR018163">
    <property type="entry name" value="Thr/Ala-tRNA-synth_IIc_edit"/>
</dbReference>
<dbReference type="SUPFAM" id="SSF55681">
    <property type="entry name" value="Class II aaRS and biotin synthetases"/>
    <property type="match status" value="1"/>
</dbReference>
<dbReference type="PANTHER" id="PTHR11777:SF9">
    <property type="entry name" value="ALANINE--TRNA LIGASE, CYTOPLASMIC"/>
    <property type="match status" value="1"/>
</dbReference>
<dbReference type="GO" id="GO:0002161">
    <property type="term" value="F:aminoacyl-tRNA deacylase activity"/>
    <property type="evidence" value="ECO:0007669"/>
    <property type="project" value="TreeGrafter"/>
</dbReference>
<dbReference type="GO" id="GO:0005524">
    <property type="term" value="F:ATP binding"/>
    <property type="evidence" value="ECO:0007669"/>
    <property type="project" value="UniProtKB-UniRule"/>
</dbReference>
<protein>
    <recommendedName>
        <fullName evidence="3">Alanine--tRNA ligase</fullName>
        <ecNumber evidence="2">6.1.1.7</ecNumber>
    </recommendedName>
    <alternativeName>
        <fullName evidence="13">Alanyl-tRNA synthetase</fullName>
    </alternativeName>
</protein>
<keyword evidence="12 15" id="KW-0030">Aminoacyl-tRNA synthetase</keyword>
<evidence type="ECO:0000256" key="13">
    <source>
        <dbReference type="ARBA" id="ARBA00032577"/>
    </source>
</evidence>
<dbReference type="SUPFAM" id="SSF55186">
    <property type="entry name" value="ThrRS/AlaRS common domain"/>
    <property type="match status" value="1"/>
</dbReference>
<evidence type="ECO:0000256" key="5">
    <source>
        <dbReference type="ARBA" id="ARBA00022598"/>
    </source>
</evidence>
<dbReference type="PANTHER" id="PTHR11777">
    <property type="entry name" value="ALANYL-TRNA SYNTHETASE"/>
    <property type="match status" value="1"/>
</dbReference>
<dbReference type="Gene3D" id="2.40.30.130">
    <property type="match status" value="1"/>
</dbReference>
<comment type="function">
    <text evidence="15">Catalyzes the attachment of alanine to tRNA(Ala) in a two-step reaction: alanine is first activated by ATP to form Ala-AMP and then transferred to the acceptor end of tRNA(Ala). Also edits incorrectly charged tRNA(Ala) via its editing domain.</text>
</comment>
<feature type="binding site" evidence="15">
    <location>
        <position position="627"/>
    </location>
    <ligand>
        <name>Zn(2+)</name>
        <dbReference type="ChEBI" id="CHEBI:29105"/>
    </ligand>
</feature>
<evidence type="ECO:0000256" key="9">
    <source>
        <dbReference type="ARBA" id="ARBA00022840"/>
    </source>
</evidence>
<dbReference type="InterPro" id="IPR018164">
    <property type="entry name" value="Ala-tRNA-synth_IIc_N"/>
</dbReference>
<comment type="caution">
    <text evidence="17">The sequence shown here is derived from an EMBL/GenBank/DDBJ whole genome shotgun (WGS) entry which is preliminary data.</text>
</comment>
<dbReference type="FunFam" id="3.30.980.10:FF:000004">
    <property type="entry name" value="Alanine--tRNA ligase, cytoplasmic"/>
    <property type="match status" value="1"/>
</dbReference>
<feature type="binding site" evidence="15">
    <location>
        <position position="631"/>
    </location>
    <ligand>
        <name>Zn(2+)</name>
        <dbReference type="ChEBI" id="CHEBI:29105"/>
    </ligand>
</feature>
<keyword evidence="11 15" id="KW-0648">Protein biosynthesis</keyword>
<name>A0AA38M975_9CUCU</name>
<comment type="subunit">
    <text evidence="15">Monomer.</text>
</comment>